<name>A0A379TTJ1_SALDZ</name>
<accession>A0A379TTJ1</accession>
<feature type="transmembrane region" description="Helical" evidence="1">
    <location>
        <begin position="51"/>
        <end position="73"/>
    </location>
</feature>
<reference evidence="2" key="3">
    <citation type="submission" date="2019-10" db="EMBL/GenBank/DDBJ databases">
        <authorList>
            <consortium name="NCBI Pathogen Detection Project"/>
        </authorList>
    </citation>
    <scope>NUCLEOTIDE SEQUENCE</scope>
    <source>
        <strain evidence="2">Salmonella enterica</strain>
    </source>
</reference>
<proteinExistence type="predicted"/>
<reference evidence="2" key="1">
    <citation type="journal article" date="2018" name="Genome Biol.">
        <title>SKESA: strategic k-mer extension for scrupulous assemblies.</title>
        <authorList>
            <person name="Souvorov A."/>
            <person name="Agarwala R."/>
            <person name="Lipman D.J."/>
        </authorList>
    </citation>
    <scope>NUCLEOTIDE SEQUENCE</scope>
    <source>
        <strain evidence="2">Salmonella enterica</strain>
    </source>
</reference>
<keyword evidence="1" id="KW-1133">Transmembrane helix</keyword>
<evidence type="ECO:0000256" key="1">
    <source>
        <dbReference type="SAM" id="Phobius"/>
    </source>
</evidence>
<sequence length="117" mass="12631">MNKLMALFKNKKITATQYLTAYYALILIFTPAYANAAWYDPILNTLNDLKTFIIIAGGTIAVASLAYMGIAWVASRISGNMETTAMDYFKHAMVLAVVGGAVSLATWAYSLFGGSVS</sequence>
<evidence type="ECO:0000313" key="4">
    <source>
        <dbReference type="Proteomes" id="UP000254633"/>
    </source>
</evidence>
<dbReference type="AlphaFoldDB" id="A0A379TTJ1"/>
<protein>
    <submittedName>
        <fullName evidence="3">TrbC/VIRB2 family</fullName>
    </submittedName>
</protein>
<keyword evidence="1" id="KW-0812">Transmembrane</keyword>
<reference evidence="3 4" key="2">
    <citation type="submission" date="2018-06" db="EMBL/GenBank/DDBJ databases">
        <authorList>
            <consortium name="Pathogen Informatics"/>
            <person name="Doyle S."/>
        </authorList>
    </citation>
    <scope>NUCLEOTIDE SEQUENCE [LARGE SCALE GENOMIC DNA]</scope>
    <source>
        <strain evidence="3 4">NCTC10060</strain>
    </source>
</reference>
<dbReference type="Proteomes" id="UP000254633">
    <property type="component" value="Unassembled WGS sequence"/>
</dbReference>
<dbReference type="Pfam" id="PF04956">
    <property type="entry name" value="TrbC"/>
    <property type="match status" value="1"/>
</dbReference>
<dbReference type="EMBL" id="DAAHJH010000031">
    <property type="protein sequence ID" value="HAB6341632.1"/>
    <property type="molecule type" value="Genomic_DNA"/>
</dbReference>
<gene>
    <name evidence="2" type="ORF">GB480_22655</name>
    <name evidence="3" type="ORF">NCTC10060_00012</name>
</gene>
<feature type="transmembrane region" description="Helical" evidence="1">
    <location>
        <begin position="93"/>
        <end position="112"/>
    </location>
</feature>
<evidence type="ECO:0000313" key="3">
    <source>
        <dbReference type="EMBL" id="SUG52985.1"/>
    </source>
</evidence>
<evidence type="ECO:0000313" key="2">
    <source>
        <dbReference type="EMBL" id="HAB6341632.1"/>
    </source>
</evidence>
<organism evidence="3 4">
    <name type="scientific">Salmonella diarizonae</name>
    <dbReference type="NCBI Taxonomy" id="59204"/>
    <lineage>
        <taxon>Bacteria</taxon>
        <taxon>Pseudomonadati</taxon>
        <taxon>Pseudomonadota</taxon>
        <taxon>Gammaproteobacteria</taxon>
        <taxon>Enterobacterales</taxon>
        <taxon>Enterobacteriaceae</taxon>
        <taxon>Salmonella</taxon>
    </lineage>
</organism>
<dbReference type="RefSeq" id="WP_023233717.1">
    <property type="nucleotide sequence ID" value="NZ_DACWWF010000017.1"/>
</dbReference>
<dbReference type="InterPro" id="IPR007039">
    <property type="entry name" value="TrbC/VirB2"/>
</dbReference>
<dbReference type="EMBL" id="UGXH01000001">
    <property type="protein sequence ID" value="SUG52985.1"/>
    <property type="molecule type" value="Genomic_DNA"/>
</dbReference>
<feature type="transmembrane region" description="Helical" evidence="1">
    <location>
        <begin position="21"/>
        <end position="39"/>
    </location>
</feature>
<keyword evidence="1" id="KW-0472">Membrane</keyword>